<keyword evidence="3" id="KW-1185">Reference proteome</keyword>
<keyword evidence="1" id="KW-0472">Membrane</keyword>
<reference evidence="2 3" key="1">
    <citation type="submission" date="2015-09" db="EMBL/GenBank/DDBJ databases">
        <authorList>
            <consortium name="Pathogen Informatics"/>
            <person name="Wu L."/>
            <person name="Ma J."/>
        </authorList>
    </citation>
    <scope>NUCLEOTIDE SEQUENCE [LARGE SCALE GENOMIC DNA]</scope>
    <source>
        <strain evidence="2 3">2789STDY5834858</strain>
    </source>
</reference>
<dbReference type="RefSeq" id="WP_256437740.1">
    <property type="nucleotide sequence ID" value="NZ_BCMV01000062.1"/>
</dbReference>
<dbReference type="Proteomes" id="UP000095488">
    <property type="component" value="Unassembled WGS sequence"/>
</dbReference>
<sequence length="42" mass="4559">MGSNKNIDPVKKRRVLLTRLIGLFLIIAMTALFTAGIMLGGN</sequence>
<comment type="caution">
    <text evidence="2">The sequence shown here is derived from an EMBL/GenBank/DDBJ whole genome shotgun (WGS) entry which is preliminary data.</text>
</comment>
<protein>
    <submittedName>
        <fullName evidence="2">Uncharacterized protein</fullName>
    </submittedName>
</protein>
<keyword evidence="1" id="KW-0812">Transmembrane</keyword>
<name>A0ABP2AQC3_SARVE</name>
<keyword evidence="1" id="KW-1133">Transmembrane helix</keyword>
<dbReference type="EMBL" id="CYZR01000001">
    <property type="protein sequence ID" value="CUN51768.1"/>
    <property type="molecule type" value="Genomic_DNA"/>
</dbReference>
<proteinExistence type="predicted"/>
<evidence type="ECO:0000256" key="1">
    <source>
        <dbReference type="SAM" id="Phobius"/>
    </source>
</evidence>
<gene>
    <name evidence="2" type="ORF">ERS852473_00403</name>
</gene>
<accession>A0ABP2AQC3</accession>
<evidence type="ECO:0000313" key="3">
    <source>
        <dbReference type="Proteomes" id="UP000095488"/>
    </source>
</evidence>
<organism evidence="2 3">
    <name type="scientific">Sarcina ventriculi</name>
    <name type="common">Clostridium ventriculi</name>
    <dbReference type="NCBI Taxonomy" id="1267"/>
    <lineage>
        <taxon>Bacteria</taxon>
        <taxon>Bacillati</taxon>
        <taxon>Bacillota</taxon>
        <taxon>Clostridia</taxon>
        <taxon>Eubacteriales</taxon>
        <taxon>Clostridiaceae</taxon>
        <taxon>Sarcina</taxon>
    </lineage>
</organism>
<feature type="transmembrane region" description="Helical" evidence="1">
    <location>
        <begin position="20"/>
        <end position="39"/>
    </location>
</feature>
<evidence type="ECO:0000313" key="2">
    <source>
        <dbReference type="EMBL" id="CUN51768.1"/>
    </source>
</evidence>